<protein>
    <recommendedName>
        <fullName evidence="8">Protein yellow</fullName>
    </recommendedName>
</protein>
<sequence>GAILFLFIGGRDSSHISHRPVLRPGGRPGSSLRVALGRLSVAERERPRRGHQKETIHPRNIVLLDVDQYDPMVHNVVCKEKPTSHTCAKIKKRTFVTSPRVNRGIPVVLSTISDRVRNGQHLLKPFPDWHYNREGNCDGLTSVFRTQIDECGRLWVLDAGVVDSFAERPRRICPPQILVFDLNAGDKLLGRYPLPKNLLESDSLLITIVVDVRDGQCKDAFAYMADVVGFKLLVFDLRREAYHRVAHNTFYPYPDHGDFNVAGTSFQLMDGLFALTLGPVELDDRRLYYHSFASVREGWVMTSTLKDRAAFLKNERSHPTSFFTFAKERVAQSGPEAMNKEGVLFFSQVTLNAVACWNSKLEFKPENLPVVAKNDVTMQFPSGLKAINDEIYVMSSRLQKYLDGSLANNEINFRVLRGSQPALIQGSVCDTRSAPSASGSIVYPSEFVKPVYESGSEKSTTSATRRDPPPSTYG</sequence>
<evidence type="ECO:0000256" key="5">
    <source>
        <dbReference type="SAM" id="MobiDB-lite"/>
    </source>
</evidence>
<evidence type="ECO:0000256" key="3">
    <source>
        <dbReference type="ARBA" id="ARBA00022525"/>
    </source>
</evidence>
<keyword evidence="4" id="KW-0325">Glycoprotein</keyword>
<dbReference type="Pfam" id="PF03022">
    <property type="entry name" value="MRJP"/>
    <property type="match status" value="1"/>
</dbReference>
<evidence type="ECO:0000256" key="4">
    <source>
        <dbReference type="ARBA" id="ARBA00023180"/>
    </source>
</evidence>
<dbReference type="InterPro" id="IPR017996">
    <property type="entry name" value="MRJP/yellow-related"/>
</dbReference>
<evidence type="ECO:0000256" key="1">
    <source>
        <dbReference type="ARBA" id="ARBA00004613"/>
    </source>
</evidence>
<evidence type="ECO:0000313" key="7">
    <source>
        <dbReference type="Proteomes" id="UP001152759"/>
    </source>
</evidence>
<dbReference type="GO" id="GO:0005576">
    <property type="term" value="C:extracellular region"/>
    <property type="evidence" value="ECO:0007669"/>
    <property type="project" value="UniProtKB-SubCell"/>
</dbReference>
<comment type="similarity">
    <text evidence="2">Belongs to the major royal jelly protein family.</text>
</comment>
<dbReference type="Gene3D" id="2.120.10.30">
    <property type="entry name" value="TolB, C-terminal domain"/>
    <property type="match status" value="1"/>
</dbReference>
<dbReference type="PRINTS" id="PR01366">
    <property type="entry name" value="ROYALJELLY"/>
</dbReference>
<evidence type="ECO:0008006" key="8">
    <source>
        <dbReference type="Google" id="ProtNLM"/>
    </source>
</evidence>
<feature type="non-terminal residue" evidence="6">
    <location>
        <position position="474"/>
    </location>
</feature>
<feature type="region of interest" description="Disordered" evidence="5">
    <location>
        <begin position="452"/>
        <end position="474"/>
    </location>
</feature>
<proteinExistence type="inferred from homology"/>
<name>A0A9P0A6I5_BEMTA</name>
<evidence type="ECO:0000313" key="6">
    <source>
        <dbReference type="EMBL" id="CAH0384393.1"/>
    </source>
</evidence>
<keyword evidence="3" id="KW-0964">Secreted</keyword>
<dbReference type="EMBL" id="OU963863">
    <property type="protein sequence ID" value="CAH0384393.1"/>
    <property type="molecule type" value="Genomic_DNA"/>
</dbReference>
<keyword evidence="7" id="KW-1185">Reference proteome</keyword>
<gene>
    <name evidence="6" type="ORF">BEMITA_LOCUS3723</name>
</gene>
<dbReference type="Proteomes" id="UP001152759">
    <property type="component" value="Chromosome 2"/>
</dbReference>
<reference evidence="6" key="1">
    <citation type="submission" date="2021-12" db="EMBL/GenBank/DDBJ databases">
        <authorList>
            <person name="King R."/>
        </authorList>
    </citation>
    <scope>NUCLEOTIDE SEQUENCE</scope>
</reference>
<organism evidence="6 7">
    <name type="scientific">Bemisia tabaci</name>
    <name type="common">Sweetpotato whitefly</name>
    <name type="synonym">Aleurodes tabaci</name>
    <dbReference type="NCBI Taxonomy" id="7038"/>
    <lineage>
        <taxon>Eukaryota</taxon>
        <taxon>Metazoa</taxon>
        <taxon>Ecdysozoa</taxon>
        <taxon>Arthropoda</taxon>
        <taxon>Hexapoda</taxon>
        <taxon>Insecta</taxon>
        <taxon>Pterygota</taxon>
        <taxon>Neoptera</taxon>
        <taxon>Paraneoptera</taxon>
        <taxon>Hemiptera</taxon>
        <taxon>Sternorrhyncha</taxon>
        <taxon>Aleyrodoidea</taxon>
        <taxon>Aleyrodidae</taxon>
        <taxon>Aleyrodinae</taxon>
        <taxon>Bemisia</taxon>
    </lineage>
</organism>
<evidence type="ECO:0000256" key="2">
    <source>
        <dbReference type="ARBA" id="ARBA00009127"/>
    </source>
</evidence>
<dbReference type="InterPro" id="IPR011042">
    <property type="entry name" value="6-blade_b-propeller_TolB-like"/>
</dbReference>
<dbReference type="AlphaFoldDB" id="A0A9P0A6I5"/>
<comment type="subcellular location">
    <subcellularLocation>
        <location evidence="1">Secreted</location>
    </subcellularLocation>
</comment>
<dbReference type="PANTHER" id="PTHR10009:SF7">
    <property type="entry name" value="GH10609P-RELATED"/>
    <property type="match status" value="1"/>
</dbReference>
<accession>A0A9P0A6I5</accession>
<dbReference type="PANTHER" id="PTHR10009">
    <property type="entry name" value="PROTEIN YELLOW-RELATED"/>
    <property type="match status" value="1"/>
</dbReference>